<dbReference type="InterPro" id="IPR015421">
    <property type="entry name" value="PyrdxlP-dep_Trfase_major"/>
</dbReference>
<dbReference type="Pfam" id="PF00155">
    <property type="entry name" value="Aminotran_1_2"/>
    <property type="match status" value="1"/>
</dbReference>
<proteinExistence type="inferred from homology"/>
<dbReference type="CDD" id="cd00609">
    <property type="entry name" value="AAT_like"/>
    <property type="match status" value="1"/>
</dbReference>
<evidence type="ECO:0000256" key="1">
    <source>
        <dbReference type="ARBA" id="ARBA00001933"/>
    </source>
</evidence>
<dbReference type="SUPFAM" id="SSF53383">
    <property type="entry name" value="PLP-dependent transferases"/>
    <property type="match status" value="1"/>
</dbReference>
<feature type="domain" description="Aminotransferase class I/classII large" evidence="7">
    <location>
        <begin position="29"/>
        <end position="377"/>
    </location>
</feature>
<accession>A0A368XVE2</accession>
<evidence type="ECO:0000256" key="2">
    <source>
        <dbReference type="ARBA" id="ARBA00007441"/>
    </source>
</evidence>
<dbReference type="OrthoDB" id="9802328at2"/>
<dbReference type="PROSITE" id="PS00105">
    <property type="entry name" value="AA_TRANSFER_CLASS_1"/>
    <property type="match status" value="1"/>
</dbReference>
<dbReference type="GO" id="GO:0006520">
    <property type="term" value="P:amino acid metabolic process"/>
    <property type="evidence" value="ECO:0007669"/>
    <property type="project" value="InterPro"/>
</dbReference>
<dbReference type="InterPro" id="IPR004838">
    <property type="entry name" value="NHTrfase_class1_PyrdxlP-BS"/>
</dbReference>
<comment type="caution">
    <text evidence="8">The sequence shown here is derived from an EMBL/GenBank/DDBJ whole genome shotgun (WGS) entry which is preliminary data.</text>
</comment>
<sequence>MKDLINNRVEKIEISGIRKFFNMVADYDDVLSLTIGQPDFHTPTHIKEATIAAINNNQTTYTHNAGILPLREAIHSFQKKHYDINYDPASEIIVTVGASQAIDISLRSILNEADEVILPGPVYPGYEPLIKLAGGIPVHVDTRDNNFKLTKSLIEKAITNKTKCIIMPYPSNPTGVSLTKDELKEIAALIKENNLFLIADEIYSELTYHKKHVSIGIFTEIREQTIIINGLSKSHSMTGFRIGYLLTTNWLCSHILKVHQYNVSCASSVSQYAALEALTIGENDSLSMKEEYVRRRDYVYDRLQKMGIKTILPDGAFYFFIPIKKEGLNSFEIALELVKTQKLALVPGDAFSQYGEGYLRLSYAYSMTTLQEGMDRLEKYLIKNEPTLF</sequence>
<organism evidence="8 9">
    <name type="scientific">Saliterribacillus persicus</name>
    <dbReference type="NCBI Taxonomy" id="930114"/>
    <lineage>
        <taxon>Bacteria</taxon>
        <taxon>Bacillati</taxon>
        <taxon>Bacillota</taxon>
        <taxon>Bacilli</taxon>
        <taxon>Bacillales</taxon>
        <taxon>Bacillaceae</taxon>
        <taxon>Saliterribacillus</taxon>
    </lineage>
</organism>
<evidence type="ECO:0000256" key="3">
    <source>
        <dbReference type="ARBA" id="ARBA00022576"/>
    </source>
</evidence>
<dbReference type="EC" id="2.6.1.-" evidence="6"/>
<evidence type="ECO:0000256" key="4">
    <source>
        <dbReference type="ARBA" id="ARBA00022679"/>
    </source>
</evidence>
<keyword evidence="3 6" id="KW-0032">Aminotransferase</keyword>
<dbReference type="InterPro" id="IPR050596">
    <property type="entry name" value="AspAT/PAT-like"/>
</dbReference>
<dbReference type="PRINTS" id="PR00753">
    <property type="entry name" value="ACCSYNTHASE"/>
</dbReference>
<dbReference type="FunFam" id="3.40.640.10:FF:000033">
    <property type="entry name" value="Aspartate aminotransferase"/>
    <property type="match status" value="1"/>
</dbReference>
<dbReference type="GO" id="GO:0030170">
    <property type="term" value="F:pyridoxal phosphate binding"/>
    <property type="evidence" value="ECO:0007669"/>
    <property type="project" value="InterPro"/>
</dbReference>
<dbReference type="RefSeq" id="WP_114352411.1">
    <property type="nucleotide sequence ID" value="NZ_QPJJ01000005.1"/>
</dbReference>
<evidence type="ECO:0000256" key="6">
    <source>
        <dbReference type="RuleBase" id="RU000481"/>
    </source>
</evidence>
<evidence type="ECO:0000313" key="9">
    <source>
        <dbReference type="Proteomes" id="UP000252585"/>
    </source>
</evidence>
<dbReference type="Proteomes" id="UP000252585">
    <property type="component" value="Unassembled WGS sequence"/>
</dbReference>
<gene>
    <name evidence="8" type="ORF">DFR57_10527</name>
</gene>
<dbReference type="InterPro" id="IPR015424">
    <property type="entry name" value="PyrdxlP-dep_Trfase"/>
</dbReference>
<dbReference type="GO" id="GO:0008483">
    <property type="term" value="F:transaminase activity"/>
    <property type="evidence" value="ECO:0007669"/>
    <property type="project" value="UniProtKB-KW"/>
</dbReference>
<name>A0A368XVE2_9BACI</name>
<keyword evidence="4 6" id="KW-0808">Transferase</keyword>
<evidence type="ECO:0000313" key="8">
    <source>
        <dbReference type="EMBL" id="RCW71845.1"/>
    </source>
</evidence>
<reference evidence="8 9" key="1">
    <citation type="submission" date="2018-07" db="EMBL/GenBank/DDBJ databases">
        <title>Genomic Encyclopedia of Type Strains, Phase IV (KMG-IV): sequencing the most valuable type-strain genomes for metagenomic binning, comparative biology and taxonomic classification.</title>
        <authorList>
            <person name="Goeker M."/>
        </authorList>
    </citation>
    <scope>NUCLEOTIDE SEQUENCE [LARGE SCALE GENOMIC DNA]</scope>
    <source>
        <strain evidence="8 9">DSM 27696</strain>
    </source>
</reference>
<dbReference type="PANTHER" id="PTHR46383:SF4">
    <property type="entry name" value="AMINOTRANSFERASE"/>
    <property type="match status" value="1"/>
</dbReference>
<dbReference type="EMBL" id="QPJJ01000005">
    <property type="protein sequence ID" value="RCW71845.1"/>
    <property type="molecule type" value="Genomic_DNA"/>
</dbReference>
<dbReference type="InterPro" id="IPR015422">
    <property type="entry name" value="PyrdxlP-dep_Trfase_small"/>
</dbReference>
<dbReference type="Gene3D" id="3.40.640.10">
    <property type="entry name" value="Type I PLP-dependent aspartate aminotransferase-like (Major domain)"/>
    <property type="match status" value="1"/>
</dbReference>
<evidence type="ECO:0000259" key="7">
    <source>
        <dbReference type="Pfam" id="PF00155"/>
    </source>
</evidence>
<protein>
    <recommendedName>
        <fullName evidence="6">Aminotransferase</fullName>
        <ecNumber evidence="6">2.6.1.-</ecNumber>
    </recommendedName>
</protein>
<dbReference type="InterPro" id="IPR004839">
    <property type="entry name" value="Aminotransferase_I/II_large"/>
</dbReference>
<dbReference type="AlphaFoldDB" id="A0A368XVE2"/>
<dbReference type="PANTHER" id="PTHR46383">
    <property type="entry name" value="ASPARTATE AMINOTRANSFERASE"/>
    <property type="match status" value="1"/>
</dbReference>
<dbReference type="Gene3D" id="3.90.1150.10">
    <property type="entry name" value="Aspartate Aminotransferase, domain 1"/>
    <property type="match status" value="1"/>
</dbReference>
<comment type="cofactor">
    <cofactor evidence="1 6">
        <name>pyridoxal 5'-phosphate</name>
        <dbReference type="ChEBI" id="CHEBI:597326"/>
    </cofactor>
</comment>
<dbReference type="NCBIfam" id="NF005817">
    <property type="entry name" value="PRK07683.1"/>
    <property type="match status" value="1"/>
</dbReference>
<keyword evidence="5" id="KW-0663">Pyridoxal phosphate</keyword>
<evidence type="ECO:0000256" key="5">
    <source>
        <dbReference type="ARBA" id="ARBA00022898"/>
    </source>
</evidence>
<keyword evidence="9" id="KW-1185">Reference proteome</keyword>
<comment type="similarity">
    <text evidence="2 6">Belongs to the class-I pyridoxal-phosphate-dependent aminotransferase family.</text>
</comment>